<gene>
    <name evidence="2" type="ORF">GCM10011452_11640</name>
</gene>
<reference evidence="2" key="2">
    <citation type="submission" date="2020-09" db="EMBL/GenBank/DDBJ databases">
        <authorList>
            <person name="Sun Q."/>
            <person name="Kim S."/>
        </authorList>
    </citation>
    <scope>NUCLEOTIDE SEQUENCE</scope>
    <source>
        <strain evidence="2">KCTC 23714</strain>
    </source>
</reference>
<sequence length="60" mass="6549">MRYLLPLLFVPTLAHAHAGTHDQGLLATLRHALAELDHALALMALLVVPVAAWAFARGRR</sequence>
<keyword evidence="1" id="KW-1133">Transmembrane helix</keyword>
<dbReference type="AlphaFoldDB" id="A0A918ISE1"/>
<dbReference type="RefSeq" id="WP_189632898.1">
    <property type="nucleotide sequence ID" value="NZ_BMYQ01000002.1"/>
</dbReference>
<comment type="caution">
    <text evidence="2">The sequence shown here is derived from an EMBL/GenBank/DDBJ whole genome shotgun (WGS) entry which is preliminary data.</text>
</comment>
<evidence type="ECO:0000313" key="3">
    <source>
        <dbReference type="Proteomes" id="UP000628984"/>
    </source>
</evidence>
<name>A0A918ISE1_9RHOB</name>
<reference evidence="2" key="1">
    <citation type="journal article" date="2014" name="Int. J. Syst. Evol. Microbiol.">
        <title>Complete genome sequence of Corynebacterium casei LMG S-19264T (=DSM 44701T), isolated from a smear-ripened cheese.</title>
        <authorList>
            <consortium name="US DOE Joint Genome Institute (JGI-PGF)"/>
            <person name="Walter F."/>
            <person name="Albersmeier A."/>
            <person name="Kalinowski J."/>
            <person name="Ruckert C."/>
        </authorList>
    </citation>
    <scope>NUCLEOTIDE SEQUENCE</scope>
    <source>
        <strain evidence="2">KCTC 23714</strain>
    </source>
</reference>
<dbReference type="EMBL" id="BMYQ01000002">
    <property type="protein sequence ID" value="GGW25530.1"/>
    <property type="molecule type" value="Genomic_DNA"/>
</dbReference>
<feature type="transmembrane region" description="Helical" evidence="1">
    <location>
        <begin position="40"/>
        <end position="56"/>
    </location>
</feature>
<proteinExistence type="predicted"/>
<keyword evidence="1" id="KW-0472">Membrane</keyword>
<protein>
    <submittedName>
        <fullName evidence="2">Uncharacterized protein</fullName>
    </submittedName>
</protein>
<keyword evidence="1" id="KW-0812">Transmembrane</keyword>
<accession>A0A918ISE1</accession>
<keyword evidence="3" id="KW-1185">Reference proteome</keyword>
<evidence type="ECO:0000313" key="2">
    <source>
        <dbReference type="EMBL" id="GGW25530.1"/>
    </source>
</evidence>
<evidence type="ECO:0000256" key="1">
    <source>
        <dbReference type="SAM" id="Phobius"/>
    </source>
</evidence>
<organism evidence="2 3">
    <name type="scientific">Gemmobacter lanyuensis</name>
    <dbReference type="NCBI Taxonomy" id="1054497"/>
    <lineage>
        <taxon>Bacteria</taxon>
        <taxon>Pseudomonadati</taxon>
        <taxon>Pseudomonadota</taxon>
        <taxon>Alphaproteobacteria</taxon>
        <taxon>Rhodobacterales</taxon>
        <taxon>Paracoccaceae</taxon>
        <taxon>Gemmobacter</taxon>
    </lineage>
</organism>
<dbReference type="Proteomes" id="UP000628984">
    <property type="component" value="Unassembled WGS sequence"/>
</dbReference>